<dbReference type="eggNOG" id="COG0025">
    <property type="taxonomic scope" value="Bacteria"/>
</dbReference>
<dbReference type="AlphaFoldDB" id="A0A023X590"/>
<comment type="subcellular location">
    <subcellularLocation>
        <location evidence="1">Cell membrane</location>
        <topology evidence="1">Multi-pass membrane protein</topology>
    </subcellularLocation>
</comment>
<feature type="transmembrane region" description="Helical" evidence="9">
    <location>
        <begin position="35"/>
        <end position="53"/>
    </location>
</feature>
<dbReference type="HOGENOM" id="CLU_008635_6_1_11"/>
<feature type="transmembrane region" description="Helical" evidence="9">
    <location>
        <begin position="214"/>
        <end position="233"/>
    </location>
</feature>
<keyword evidence="5 9" id="KW-0812">Transmembrane</keyword>
<evidence type="ECO:0000313" key="12">
    <source>
        <dbReference type="EMBL" id="MDX5894565.1"/>
    </source>
</evidence>
<keyword evidence="8 9" id="KW-0472">Membrane</keyword>
<feature type="transmembrane region" description="Helical" evidence="9">
    <location>
        <begin position="331"/>
        <end position="353"/>
    </location>
</feature>
<evidence type="ECO:0000256" key="4">
    <source>
        <dbReference type="ARBA" id="ARBA00022475"/>
    </source>
</evidence>
<dbReference type="PATRIC" id="fig|42256.3.peg.1908"/>
<dbReference type="Pfam" id="PF00999">
    <property type="entry name" value="Na_H_Exchanger"/>
    <property type="match status" value="1"/>
</dbReference>
<dbReference type="InterPro" id="IPR038770">
    <property type="entry name" value="Na+/solute_symporter_sf"/>
</dbReference>
<dbReference type="PANTHER" id="PTHR32507:SF8">
    <property type="entry name" value="CNH1P"/>
    <property type="match status" value="1"/>
</dbReference>
<keyword evidence="2" id="KW-0813">Transport</keyword>
<evidence type="ECO:0000313" key="11">
    <source>
        <dbReference type="EMBL" id="AHY47160.1"/>
    </source>
</evidence>
<dbReference type="GO" id="GO:0005886">
    <property type="term" value="C:plasma membrane"/>
    <property type="evidence" value="ECO:0007669"/>
    <property type="project" value="UniProtKB-SubCell"/>
</dbReference>
<dbReference type="RefSeq" id="WP_038682238.1">
    <property type="nucleotide sequence ID" value="NZ_CP007514.1"/>
</dbReference>
<feature type="domain" description="Cation/H+ exchanger transmembrane" evidence="10">
    <location>
        <begin position="19"/>
        <end position="419"/>
    </location>
</feature>
<dbReference type="Proteomes" id="UP000025229">
    <property type="component" value="Chromosome"/>
</dbReference>
<reference evidence="11 13" key="1">
    <citation type="submission" date="2014-03" db="EMBL/GenBank/DDBJ databases">
        <title>Complete genome sequence of the Radio-Resistant Rubrobacter radiotolerans RSPS-4.</title>
        <authorList>
            <person name="Egas C.C."/>
            <person name="Barroso C.C."/>
            <person name="Froufe H.J.C."/>
            <person name="Pacheco J.J."/>
            <person name="Albuquerque L.L."/>
            <person name="da Costa M.M.S."/>
        </authorList>
    </citation>
    <scope>NUCLEOTIDE SEQUENCE [LARGE SCALE GENOMIC DNA]</scope>
    <source>
        <strain evidence="11 13">RSPS-4</strain>
    </source>
</reference>
<dbReference type="GO" id="GO:0015297">
    <property type="term" value="F:antiporter activity"/>
    <property type="evidence" value="ECO:0007669"/>
    <property type="project" value="UniProtKB-KW"/>
</dbReference>
<evidence type="ECO:0000259" key="10">
    <source>
        <dbReference type="Pfam" id="PF00999"/>
    </source>
</evidence>
<gene>
    <name evidence="11" type="ORF">RradSPS_1877</name>
    <name evidence="12" type="ORF">SIL72_11065</name>
</gene>
<feature type="transmembrane region" description="Helical" evidence="9">
    <location>
        <begin position="305"/>
        <end position="325"/>
    </location>
</feature>
<evidence type="ECO:0000256" key="7">
    <source>
        <dbReference type="ARBA" id="ARBA00023065"/>
    </source>
</evidence>
<keyword evidence="3" id="KW-0050">Antiport</keyword>
<keyword evidence="7" id="KW-0406">Ion transport</keyword>
<evidence type="ECO:0000256" key="3">
    <source>
        <dbReference type="ARBA" id="ARBA00022449"/>
    </source>
</evidence>
<evidence type="ECO:0000256" key="6">
    <source>
        <dbReference type="ARBA" id="ARBA00022989"/>
    </source>
</evidence>
<sequence length="431" mass="45753">MTFFEDYDVVLAVLGIAFLATALLPNLLEKRPVSLPMILLATGFVAFALPLGIRDPDPAANNSVTLHLAELGVIVSLMGAGLKIDRPFGLRSWRTTWALLAITMPLTILATAVLGWWAVGLAPAAAVLLGAVIAPTDPVLASEIQVGAPGEGYEETTKEQGPTGEEEDEVRFALTSEAGLNDGLAFPFTYAAIFIATSGAIIGEWVWGWLTVEVAYKIALGLLLGFLSGRLAARTILATPAKTEIARAITGVSAVAATLLVYGLTESLSGYGFVAVFVAAFTMRNYERDHDYHGSLHVFTEQAELILTAGIVIALGGAVAGGILAPLTFEAVLVGLAVIFLVRPIAGMVGLSLARKRLPLRERAAMSFFGIRGIGSVFYLAYAFSETGFPQEDLLWAMTAFVIITSIVVHGVTGVPVMNYLDRKRAKEATR</sequence>
<organism evidence="11 13">
    <name type="scientific">Rubrobacter radiotolerans</name>
    <name type="common">Arthrobacter radiotolerans</name>
    <dbReference type="NCBI Taxonomy" id="42256"/>
    <lineage>
        <taxon>Bacteria</taxon>
        <taxon>Bacillati</taxon>
        <taxon>Actinomycetota</taxon>
        <taxon>Rubrobacteria</taxon>
        <taxon>Rubrobacterales</taxon>
        <taxon>Rubrobacteraceae</taxon>
        <taxon>Rubrobacter</taxon>
    </lineage>
</organism>
<dbReference type="EMBL" id="CP007514">
    <property type="protein sequence ID" value="AHY47160.1"/>
    <property type="molecule type" value="Genomic_DNA"/>
</dbReference>
<reference evidence="12" key="2">
    <citation type="submission" date="2023-11" db="EMBL/GenBank/DDBJ databases">
        <title>MicrobeMod: A computational toolkit for identifying prokaryotic methylation and restriction-modification with nanopore sequencing.</title>
        <authorList>
            <person name="Crits-Christoph A."/>
            <person name="Kang S.C."/>
            <person name="Lee H."/>
            <person name="Ostrov N."/>
        </authorList>
    </citation>
    <scope>NUCLEOTIDE SEQUENCE</scope>
    <source>
        <strain evidence="12">ATCC 51242</strain>
    </source>
</reference>
<keyword evidence="13" id="KW-1185">Reference proteome</keyword>
<dbReference type="Gene3D" id="1.20.1530.20">
    <property type="match status" value="1"/>
</dbReference>
<evidence type="ECO:0000313" key="13">
    <source>
        <dbReference type="Proteomes" id="UP000025229"/>
    </source>
</evidence>
<feature type="transmembrane region" description="Helical" evidence="9">
    <location>
        <begin position="6"/>
        <end position="28"/>
    </location>
</feature>
<protein>
    <submittedName>
        <fullName evidence="12">Cation:proton antiporter</fullName>
    </submittedName>
    <submittedName>
        <fullName evidence="11">NhaP-type Na+/H+ and K+/H+ antiporters</fullName>
    </submittedName>
</protein>
<accession>A0A023X590</accession>
<dbReference type="STRING" id="42256.RradSPS_1877"/>
<name>A0A023X590_RUBRA</name>
<evidence type="ECO:0000256" key="1">
    <source>
        <dbReference type="ARBA" id="ARBA00004651"/>
    </source>
</evidence>
<dbReference type="GO" id="GO:1902600">
    <property type="term" value="P:proton transmembrane transport"/>
    <property type="evidence" value="ECO:0007669"/>
    <property type="project" value="InterPro"/>
</dbReference>
<feature type="transmembrane region" description="Helical" evidence="9">
    <location>
        <begin position="96"/>
        <end position="119"/>
    </location>
</feature>
<feature type="transmembrane region" description="Helical" evidence="9">
    <location>
        <begin position="268"/>
        <end position="284"/>
    </location>
</feature>
<evidence type="ECO:0000256" key="2">
    <source>
        <dbReference type="ARBA" id="ARBA00022448"/>
    </source>
</evidence>
<dbReference type="KEGG" id="rrd:RradSPS_1877"/>
<dbReference type="PANTHER" id="PTHR32507">
    <property type="entry name" value="NA(+)/H(+) ANTIPORTER 1"/>
    <property type="match status" value="1"/>
</dbReference>
<evidence type="ECO:0000256" key="8">
    <source>
        <dbReference type="ARBA" id="ARBA00023136"/>
    </source>
</evidence>
<feature type="transmembrane region" description="Helical" evidence="9">
    <location>
        <begin position="65"/>
        <end position="84"/>
    </location>
</feature>
<evidence type="ECO:0000256" key="5">
    <source>
        <dbReference type="ARBA" id="ARBA00022692"/>
    </source>
</evidence>
<keyword evidence="6 9" id="KW-1133">Transmembrane helix</keyword>
<evidence type="ECO:0000256" key="9">
    <source>
        <dbReference type="SAM" id="Phobius"/>
    </source>
</evidence>
<feature type="transmembrane region" description="Helical" evidence="9">
    <location>
        <begin position="396"/>
        <end position="421"/>
    </location>
</feature>
<feature type="transmembrane region" description="Helical" evidence="9">
    <location>
        <begin position="365"/>
        <end position="384"/>
    </location>
</feature>
<proteinExistence type="predicted"/>
<dbReference type="EMBL" id="JAWXXX010000001">
    <property type="protein sequence ID" value="MDX5894565.1"/>
    <property type="molecule type" value="Genomic_DNA"/>
</dbReference>
<keyword evidence="4" id="KW-1003">Cell membrane</keyword>
<dbReference type="InterPro" id="IPR006153">
    <property type="entry name" value="Cation/H_exchanger_TM"/>
</dbReference>
<dbReference type="Proteomes" id="UP001281130">
    <property type="component" value="Unassembled WGS sequence"/>
</dbReference>